<evidence type="ECO:0000256" key="1">
    <source>
        <dbReference type="SAM" id="Phobius"/>
    </source>
</evidence>
<sequence length="120" mass="12823">MKKFLAISTALISQALFVSPVLASVTPPNKTGGNISDINGIYRSFANIMNWIFSFAIIIAVILIIGGGLSYMTNAGDEKKGSAAKQKIIYGFVGVAIVLGAWIIVRVIANYLGVSIYQPR</sequence>
<feature type="chain" id="PRO_5014766966" description="DUF4134 domain-containing protein" evidence="2">
    <location>
        <begin position="24"/>
        <end position="120"/>
    </location>
</feature>
<protein>
    <recommendedName>
        <fullName evidence="5">DUF4134 domain-containing protein</fullName>
    </recommendedName>
</protein>
<name>A0A2M8KDJ5_9BACT</name>
<gene>
    <name evidence="3" type="ORF">COU81_03135</name>
</gene>
<dbReference type="Proteomes" id="UP000231450">
    <property type="component" value="Unassembled WGS sequence"/>
</dbReference>
<keyword evidence="1" id="KW-0472">Membrane</keyword>
<organism evidence="3 4">
    <name type="scientific">Candidatus Portnoybacteria bacterium CG10_big_fil_rev_8_21_14_0_10_36_7</name>
    <dbReference type="NCBI Taxonomy" id="1974812"/>
    <lineage>
        <taxon>Bacteria</taxon>
        <taxon>Candidatus Portnoyibacteriota</taxon>
    </lineage>
</organism>
<evidence type="ECO:0000313" key="4">
    <source>
        <dbReference type="Proteomes" id="UP000231450"/>
    </source>
</evidence>
<feature type="transmembrane region" description="Helical" evidence="1">
    <location>
        <begin position="88"/>
        <end position="109"/>
    </location>
</feature>
<keyword evidence="1" id="KW-0812">Transmembrane</keyword>
<reference evidence="4" key="1">
    <citation type="submission" date="2017-09" db="EMBL/GenBank/DDBJ databases">
        <title>Depth-based differentiation of microbial function through sediment-hosted aquifers and enrichment of novel symbionts in the deep terrestrial subsurface.</title>
        <authorList>
            <person name="Probst A.J."/>
            <person name="Ladd B."/>
            <person name="Jarett J.K."/>
            <person name="Geller-Mcgrath D.E."/>
            <person name="Sieber C.M.K."/>
            <person name="Emerson J.B."/>
            <person name="Anantharaman K."/>
            <person name="Thomas B.C."/>
            <person name="Malmstrom R."/>
            <person name="Stieglmeier M."/>
            <person name="Klingl A."/>
            <person name="Woyke T."/>
            <person name="Ryan C.M."/>
            <person name="Banfield J.F."/>
        </authorList>
    </citation>
    <scope>NUCLEOTIDE SEQUENCE [LARGE SCALE GENOMIC DNA]</scope>
</reference>
<dbReference type="EMBL" id="PFDW01000065">
    <property type="protein sequence ID" value="PJE57992.1"/>
    <property type="molecule type" value="Genomic_DNA"/>
</dbReference>
<comment type="caution">
    <text evidence="3">The sequence shown here is derived from an EMBL/GenBank/DDBJ whole genome shotgun (WGS) entry which is preliminary data.</text>
</comment>
<feature type="signal peptide" evidence="2">
    <location>
        <begin position="1"/>
        <end position="23"/>
    </location>
</feature>
<feature type="transmembrane region" description="Helical" evidence="1">
    <location>
        <begin position="47"/>
        <end position="67"/>
    </location>
</feature>
<dbReference type="InterPro" id="IPR043993">
    <property type="entry name" value="T4SS_pilin"/>
</dbReference>
<evidence type="ECO:0000256" key="2">
    <source>
        <dbReference type="SAM" id="SignalP"/>
    </source>
</evidence>
<keyword evidence="2" id="KW-0732">Signal</keyword>
<proteinExistence type="predicted"/>
<keyword evidence="1" id="KW-1133">Transmembrane helix</keyword>
<dbReference type="AlphaFoldDB" id="A0A2M8KDJ5"/>
<dbReference type="Pfam" id="PF18895">
    <property type="entry name" value="T4SS_pilin"/>
    <property type="match status" value="1"/>
</dbReference>
<evidence type="ECO:0000313" key="3">
    <source>
        <dbReference type="EMBL" id="PJE57992.1"/>
    </source>
</evidence>
<evidence type="ECO:0008006" key="5">
    <source>
        <dbReference type="Google" id="ProtNLM"/>
    </source>
</evidence>
<accession>A0A2M8KDJ5</accession>